<gene>
    <name evidence="3" type="primary">106061363</name>
</gene>
<dbReference type="Proteomes" id="UP000076420">
    <property type="component" value="Unassembled WGS sequence"/>
</dbReference>
<dbReference type="AlphaFoldDB" id="A0A2C9LUU8"/>
<proteinExistence type="predicted"/>
<dbReference type="PANTHER" id="PTHR22306:SF2">
    <property type="entry name" value="CHROMOSOME 7 OPEN READING FRAME 50"/>
    <property type="match status" value="1"/>
</dbReference>
<dbReference type="Pfam" id="PF10180">
    <property type="entry name" value="WKF"/>
    <property type="match status" value="1"/>
</dbReference>
<feature type="compositionally biased region" description="Basic and acidic residues" evidence="1">
    <location>
        <begin position="24"/>
        <end position="40"/>
    </location>
</feature>
<dbReference type="InterPro" id="IPR019327">
    <property type="entry name" value="WKF"/>
</dbReference>
<dbReference type="VEuPathDB" id="VectorBase:BGLAX_044996"/>
<reference evidence="3" key="1">
    <citation type="submission" date="2020-05" db="UniProtKB">
        <authorList>
            <consortium name="EnsemblMetazoa"/>
        </authorList>
    </citation>
    <scope>IDENTIFICATION</scope>
    <source>
        <strain evidence="3">BB02</strain>
    </source>
</reference>
<feature type="compositionally biased region" description="Basic and acidic residues" evidence="1">
    <location>
        <begin position="198"/>
        <end position="211"/>
    </location>
</feature>
<dbReference type="VEuPathDB" id="VectorBase:BGLB035207"/>
<feature type="compositionally biased region" description="Basic and acidic residues" evidence="1">
    <location>
        <begin position="1"/>
        <end position="10"/>
    </location>
</feature>
<evidence type="ECO:0000313" key="4">
    <source>
        <dbReference type="Proteomes" id="UP000076420"/>
    </source>
</evidence>
<feature type="domain" description="WKF" evidence="2">
    <location>
        <begin position="216"/>
        <end position="278"/>
    </location>
</feature>
<accession>A0A2C9LUU8</accession>
<evidence type="ECO:0000313" key="3">
    <source>
        <dbReference type="EnsemblMetazoa" id="BGLB035207-PA"/>
    </source>
</evidence>
<dbReference type="EnsemblMetazoa" id="BGLB035207-RA">
    <property type="protein sequence ID" value="BGLB035207-PA"/>
    <property type="gene ID" value="BGLB035207"/>
</dbReference>
<dbReference type="KEGG" id="bgt:106061363"/>
<organism evidence="3 4">
    <name type="scientific">Biomphalaria glabrata</name>
    <name type="common">Bloodfluke planorb</name>
    <name type="synonym">Freshwater snail</name>
    <dbReference type="NCBI Taxonomy" id="6526"/>
    <lineage>
        <taxon>Eukaryota</taxon>
        <taxon>Metazoa</taxon>
        <taxon>Spiralia</taxon>
        <taxon>Lophotrochozoa</taxon>
        <taxon>Mollusca</taxon>
        <taxon>Gastropoda</taxon>
        <taxon>Heterobranchia</taxon>
        <taxon>Euthyneura</taxon>
        <taxon>Panpulmonata</taxon>
        <taxon>Hygrophila</taxon>
        <taxon>Lymnaeoidea</taxon>
        <taxon>Planorbidae</taxon>
        <taxon>Biomphalaria</taxon>
    </lineage>
</organism>
<evidence type="ECO:0000259" key="2">
    <source>
        <dbReference type="Pfam" id="PF10180"/>
    </source>
</evidence>
<feature type="region of interest" description="Disordered" evidence="1">
    <location>
        <begin position="1"/>
        <end position="156"/>
    </location>
</feature>
<sequence>MVVDIHESVQKKHKKKKTNSINEEEMKGEIIDLTRHEKDSSFVFSKNEHSRKRTRKAEETEEVGSSKKKQKTCSNRESSSEEIVLTSSVTEVSETKRSKKDKKSNEETEEAENSIRKKKKKSSNRESSSEEIVLASSVTEVSETKRSKKDKKSKEEINLGVEDTDILLQAGINLGLPMEDTETSLPETPKVKKKKKNKEKDIPTPSDKNKNERTLDYLRSWHSNRKKWKFNKMLQVHLLHIMYDKSLLNDGDFDVMLLYLEGLNGKSREKTKEDAEKIINNDKQDTDSSNVDKEERARQIIQILS</sequence>
<evidence type="ECO:0000256" key="1">
    <source>
        <dbReference type="SAM" id="MobiDB-lite"/>
    </source>
</evidence>
<dbReference type="RefSeq" id="XP_013074920.2">
    <property type="nucleotide sequence ID" value="XM_013219466.2"/>
</dbReference>
<dbReference type="PANTHER" id="PTHR22306">
    <property type="entry name" value="CHROMOSOME 7 OPEN READING FRAME 50"/>
    <property type="match status" value="1"/>
</dbReference>
<protein>
    <recommendedName>
        <fullName evidence="2">WKF domain-containing protein</fullName>
    </recommendedName>
</protein>
<feature type="region of interest" description="Disordered" evidence="1">
    <location>
        <begin position="177"/>
        <end position="211"/>
    </location>
</feature>
<name>A0A2C9LUU8_BIOGL</name>
<dbReference type="OrthoDB" id="10261563at2759"/>
<dbReference type="STRING" id="6526.A0A2C9LUU8"/>